<comment type="caution">
    <text evidence="11">The sequence shown here is derived from an EMBL/GenBank/DDBJ whole genome shotgun (WGS) entry which is preliminary data.</text>
</comment>
<proteinExistence type="inferred from homology"/>
<keyword evidence="6 7" id="KW-0012">Acyltransferase</keyword>
<feature type="compositionally biased region" description="Low complexity" evidence="8">
    <location>
        <begin position="123"/>
        <end position="139"/>
    </location>
</feature>
<comment type="similarity">
    <text evidence="2 7">Belongs to the 2-oxoacid dehydrogenase family.</text>
</comment>
<keyword evidence="4 7" id="KW-0808">Transferase</keyword>
<evidence type="ECO:0000256" key="8">
    <source>
        <dbReference type="SAM" id="MobiDB-lite"/>
    </source>
</evidence>
<dbReference type="InterPro" id="IPR050743">
    <property type="entry name" value="2-oxoacid_DH_E2_comp"/>
</dbReference>
<dbReference type="GO" id="GO:0005737">
    <property type="term" value="C:cytoplasm"/>
    <property type="evidence" value="ECO:0007669"/>
    <property type="project" value="TreeGrafter"/>
</dbReference>
<dbReference type="Gene3D" id="3.30.559.10">
    <property type="entry name" value="Chloramphenicol acetyltransferase-like domain"/>
    <property type="match status" value="1"/>
</dbReference>
<dbReference type="Pfam" id="PF00364">
    <property type="entry name" value="Biotin_lipoyl"/>
    <property type="match status" value="1"/>
</dbReference>
<dbReference type="EC" id="2.3.1.-" evidence="7"/>
<dbReference type="Gene3D" id="4.10.320.10">
    <property type="entry name" value="E3-binding domain"/>
    <property type="match status" value="1"/>
</dbReference>
<dbReference type="Gene3D" id="2.40.50.100">
    <property type="match status" value="1"/>
</dbReference>
<dbReference type="PROSITE" id="PS51826">
    <property type="entry name" value="PSBD"/>
    <property type="match status" value="1"/>
</dbReference>
<dbReference type="PANTHER" id="PTHR43178:SF5">
    <property type="entry name" value="LIPOAMIDE ACYLTRANSFERASE COMPONENT OF BRANCHED-CHAIN ALPHA-KETO ACID DEHYDROGENASE COMPLEX, MITOCHONDRIAL"/>
    <property type="match status" value="1"/>
</dbReference>
<dbReference type="CDD" id="cd06849">
    <property type="entry name" value="lipoyl_domain"/>
    <property type="match status" value="1"/>
</dbReference>
<dbReference type="InterPro" id="IPR004167">
    <property type="entry name" value="PSBD"/>
</dbReference>
<comment type="cofactor">
    <cofactor evidence="1 7">
        <name>(R)-lipoate</name>
        <dbReference type="ChEBI" id="CHEBI:83088"/>
    </cofactor>
</comment>
<dbReference type="SUPFAM" id="SSF51230">
    <property type="entry name" value="Single hybrid motif"/>
    <property type="match status" value="1"/>
</dbReference>
<evidence type="ECO:0000256" key="7">
    <source>
        <dbReference type="RuleBase" id="RU003423"/>
    </source>
</evidence>
<feature type="domain" description="Lipoyl-binding" evidence="9">
    <location>
        <begin position="3"/>
        <end position="78"/>
    </location>
</feature>
<dbReference type="EMBL" id="SAVB01000007">
    <property type="protein sequence ID" value="RWR50171.1"/>
    <property type="molecule type" value="Genomic_DNA"/>
</dbReference>
<dbReference type="RefSeq" id="WP_128148292.1">
    <property type="nucleotide sequence ID" value="NZ_SAVB01000007.1"/>
</dbReference>
<evidence type="ECO:0000256" key="4">
    <source>
        <dbReference type="ARBA" id="ARBA00022679"/>
    </source>
</evidence>
<evidence type="ECO:0000256" key="3">
    <source>
        <dbReference type="ARBA" id="ARBA00011484"/>
    </source>
</evidence>
<keyword evidence="12" id="KW-1185">Reference proteome</keyword>
<evidence type="ECO:0000256" key="2">
    <source>
        <dbReference type="ARBA" id="ARBA00007317"/>
    </source>
</evidence>
<dbReference type="PROSITE" id="PS00189">
    <property type="entry name" value="LIPOYL"/>
    <property type="match status" value="1"/>
</dbReference>
<evidence type="ECO:0000256" key="5">
    <source>
        <dbReference type="ARBA" id="ARBA00022823"/>
    </source>
</evidence>
<evidence type="ECO:0000313" key="11">
    <source>
        <dbReference type="EMBL" id="RWR50171.1"/>
    </source>
</evidence>
<feature type="domain" description="Peripheral subunit-binding (PSBD)" evidence="10">
    <location>
        <begin position="143"/>
        <end position="180"/>
    </location>
</feature>
<keyword evidence="5 7" id="KW-0450">Lipoyl</keyword>
<dbReference type="InterPro" id="IPR023213">
    <property type="entry name" value="CAT-like_dom_sf"/>
</dbReference>
<dbReference type="InterPro" id="IPR001078">
    <property type="entry name" value="2-oxoacid_DH_actylTfrase"/>
</dbReference>
<evidence type="ECO:0000256" key="1">
    <source>
        <dbReference type="ARBA" id="ARBA00001938"/>
    </source>
</evidence>
<gene>
    <name evidence="11" type="ORF">EOW65_07195</name>
</gene>
<dbReference type="InterPro" id="IPR011053">
    <property type="entry name" value="Single_hybrid_motif"/>
</dbReference>
<dbReference type="GO" id="GO:0031405">
    <property type="term" value="F:lipoic acid binding"/>
    <property type="evidence" value="ECO:0007669"/>
    <property type="project" value="TreeGrafter"/>
</dbReference>
<dbReference type="GO" id="GO:0016407">
    <property type="term" value="F:acetyltransferase activity"/>
    <property type="evidence" value="ECO:0007669"/>
    <property type="project" value="TreeGrafter"/>
</dbReference>
<dbReference type="SUPFAM" id="SSF47005">
    <property type="entry name" value="Peripheral subunit-binding domain of 2-oxo acid dehydrogenase complex"/>
    <property type="match status" value="1"/>
</dbReference>
<dbReference type="InterPro" id="IPR036625">
    <property type="entry name" value="E3-bd_dom_sf"/>
</dbReference>
<dbReference type="PANTHER" id="PTHR43178">
    <property type="entry name" value="DIHYDROLIPOAMIDE ACETYLTRANSFERASE COMPONENT OF PYRUVATE DEHYDROGENASE COMPLEX"/>
    <property type="match status" value="1"/>
</dbReference>
<dbReference type="SUPFAM" id="SSF52777">
    <property type="entry name" value="CoA-dependent acyltransferases"/>
    <property type="match status" value="1"/>
</dbReference>
<accession>A0A443LLV3</accession>
<sequence>MGVYLIRVPDIGEGIAETEIAEWLVAPGDLVAEDQPIAAVMTDKATVEIPAPVAGRVIACAAAPGTVLAVGAELMRLEVEGAGNAEATPPAARPVPRPEAPPAPAPASAAAPARPEVPPPSRPTAAQPSAAPAQPSAIPDRPLAAPSVRALARERGLDLRQITGTGPGGRILRTDVESFEPAAARGGRRRNLSVEEIPVIGLRRKISDRMQAATAVPHITIVEEVEVSALETLRARLNARAAARPGAARLTLLPFLARAIVCAVADQPGLNAHHLTDATQGPARLRRFGAVHLGIATQTPSGLVVPVLRHAEALGLGETAAEIARLAEAARGGTATREELSGSTITITSLGALGAIATTPILNLPEVAIIGVNRIAQRLFWTGIGFEPRPMMNLSCSFDHRVVDGWDGAVFVQRLRELLETPALLFAEV</sequence>
<reference evidence="11 12" key="1">
    <citation type="submission" date="2019-01" db="EMBL/GenBank/DDBJ databases">
        <title>Sinorhodobacter populi sp. nov. isolated from the symptomatic bark tissue of Populus euramericana canker.</title>
        <authorList>
            <person name="Xu G."/>
        </authorList>
    </citation>
    <scope>NUCLEOTIDE SEQUENCE [LARGE SCALE GENOMIC DNA]</scope>
    <source>
        <strain evidence="11 12">CCTCC AB2012026</strain>
    </source>
</reference>
<dbReference type="InterPro" id="IPR000089">
    <property type="entry name" value="Biotin_lipoyl"/>
</dbReference>
<dbReference type="Pfam" id="PF02817">
    <property type="entry name" value="E3_binding"/>
    <property type="match status" value="1"/>
</dbReference>
<evidence type="ECO:0000259" key="10">
    <source>
        <dbReference type="PROSITE" id="PS51826"/>
    </source>
</evidence>
<dbReference type="InterPro" id="IPR003016">
    <property type="entry name" value="2-oxoA_DH_lipoyl-BS"/>
</dbReference>
<feature type="region of interest" description="Disordered" evidence="8">
    <location>
        <begin position="85"/>
        <end position="142"/>
    </location>
</feature>
<dbReference type="Pfam" id="PF00198">
    <property type="entry name" value="2-oxoacid_dh"/>
    <property type="match status" value="1"/>
</dbReference>
<dbReference type="AlphaFoldDB" id="A0A443LLV3"/>
<feature type="compositionally biased region" description="Pro residues" evidence="8">
    <location>
        <begin position="91"/>
        <end position="105"/>
    </location>
</feature>
<dbReference type="Proteomes" id="UP000286594">
    <property type="component" value="Unassembled WGS sequence"/>
</dbReference>
<evidence type="ECO:0000313" key="12">
    <source>
        <dbReference type="Proteomes" id="UP000286594"/>
    </source>
</evidence>
<organism evidence="11 12">
    <name type="scientific">Paenirhodobacter ferrireducens</name>
    <dbReference type="NCBI Taxonomy" id="1215032"/>
    <lineage>
        <taxon>Bacteria</taxon>
        <taxon>Pseudomonadati</taxon>
        <taxon>Pseudomonadota</taxon>
        <taxon>Alphaproteobacteria</taxon>
        <taxon>Rhodobacterales</taxon>
        <taxon>Rhodobacter group</taxon>
        <taxon>Paenirhodobacter</taxon>
    </lineage>
</organism>
<dbReference type="PROSITE" id="PS50968">
    <property type="entry name" value="BIOTINYL_LIPOYL"/>
    <property type="match status" value="1"/>
</dbReference>
<evidence type="ECO:0000259" key="9">
    <source>
        <dbReference type="PROSITE" id="PS50968"/>
    </source>
</evidence>
<comment type="subunit">
    <text evidence="3">Forms a 24-polypeptide structural core with octahedral symmetry.</text>
</comment>
<name>A0A443LLV3_9RHOB</name>
<dbReference type="OrthoDB" id="9805770at2"/>
<evidence type="ECO:0000256" key="6">
    <source>
        <dbReference type="ARBA" id="ARBA00023315"/>
    </source>
</evidence>
<protein>
    <recommendedName>
        <fullName evidence="7">Dihydrolipoamide acetyltransferase component of pyruvate dehydrogenase complex</fullName>
        <ecNumber evidence="7">2.3.1.-</ecNumber>
    </recommendedName>
</protein>